<reference evidence="1" key="1">
    <citation type="journal article" date="2022" name="G3 (Bethesda)">
        <title>High quality genome of the basidiomycete yeast Dioszegia hungarica PDD-24b-2 isolated from cloud water.</title>
        <authorList>
            <person name="Jarrige D."/>
            <person name="Haridas S."/>
            <person name="Bleykasten-Grosshans C."/>
            <person name="Joly M."/>
            <person name="Nadalig T."/>
            <person name="Sancelme M."/>
            <person name="Vuilleumier S."/>
            <person name="Grigoriev I.V."/>
            <person name="Amato P."/>
            <person name="Bringel F."/>
        </authorList>
    </citation>
    <scope>NUCLEOTIDE SEQUENCE</scope>
    <source>
        <strain evidence="1">PDD-24b-2</strain>
    </source>
</reference>
<dbReference type="Gene3D" id="3.40.50.150">
    <property type="entry name" value="Vaccinia Virus protein VP39"/>
    <property type="match status" value="1"/>
</dbReference>
<dbReference type="GO" id="GO:0005737">
    <property type="term" value="C:cytoplasm"/>
    <property type="evidence" value="ECO:0007669"/>
    <property type="project" value="TreeGrafter"/>
</dbReference>
<dbReference type="Pfam" id="PF10294">
    <property type="entry name" value="Methyltransf_16"/>
    <property type="match status" value="1"/>
</dbReference>
<dbReference type="GeneID" id="77731949"/>
<comment type="caution">
    <text evidence="1">The sequence shown here is derived from an EMBL/GenBank/DDBJ whole genome shotgun (WGS) entry which is preliminary data.</text>
</comment>
<dbReference type="InterPro" id="IPR019410">
    <property type="entry name" value="Methyltransf_16"/>
</dbReference>
<dbReference type="SUPFAM" id="SSF53335">
    <property type="entry name" value="S-adenosyl-L-methionine-dependent methyltransferases"/>
    <property type="match status" value="1"/>
</dbReference>
<organism evidence="1 2">
    <name type="scientific">Dioszegia hungarica</name>
    <dbReference type="NCBI Taxonomy" id="4972"/>
    <lineage>
        <taxon>Eukaryota</taxon>
        <taxon>Fungi</taxon>
        <taxon>Dikarya</taxon>
        <taxon>Basidiomycota</taxon>
        <taxon>Agaricomycotina</taxon>
        <taxon>Tremellomycetes</taxon>
        <taxon>Tremellales</taxon>
        <taxon>Bulleribasidiaceae</taxon>
        <taxon>Dioszegia</taxon>
    </lineage>
</organism>
<dbReference type="GO" id="GO:0008757">
    <property type="term" value="F:S-adenosylmethionine-dependent methyltransferase activity"/>
    <property type="evidence" value="ECO:0007669"/>
    <property type="project" value="UniProtKB-ARBA"/>
</dbReference>
<accession>A0AA38H6Y7</accession>
<proteinExistence type="predicted"/>
<dbReference type="PANTHER" id="PTHR14614:SF162">
    <property type="entry name" value="EXPRESSED PROTEIN"/>
    <property type="match status" value="1"/>
</dbReference>
<dbReference type="AlphaFoldDB" id="A0AA38H6Y7"/>
<dbReference type="Proteomes" id="UP001164286">
    <property type="component" value="Unassembled WGS sequence"/>
</dbReference>
<name>A0AA38H6Y7_9TREE</name>
<gene>
    <name evidence="1" type="ORF">MKK02DRAFT_44050</name>
</gene>
<dbReference type="GO" id="GO:0005634">
    <property type="term" value="C:nucleus"/>
    <property type="evidence" value="ECO:0007669"/>
    <property type="project" value="TreeGrafter"/>
</dbReference>
<dbReference type="InterPro" id="IPR029063">
    <property type="entry name" value="SAM-dependent_MTases_sf"/>
</dbReference>
<protein>
    <submittedName>
        <fullName evidence="1">Uncharacterized protein</fullName>
    </submittedName>
</protein>
<dbReference type="EMBL" id="JAKWFO010000005">
    <property type="protein sequence ID" value="KAI9635363.1"/>
    <property type="molecule type" value="Genomic_DNA"/>
</dbReference>
<dbReference type="PANTHER" id="PTHR14614">
    <property type="entry name" value="HEPATOCELLULAR CARCINOMA-ASSOCIATED ANTIGEN"/>
    <property type="match status" value="1"/>
</dbReference>
<dbReference type="RefSeq" id="XP_052945140.1">
    <property type="nucleotide sequence ID" value="XM_053092744.1"/>
</dbReference>
<evidence type="ECO:0000313" key="2">
    <source>
        <dbReference type="Proteomes" id="UP001164286"/>
    </source>
</evidence>
<sequence length="238" mass="26083">MKTGTTGTTLWLGAQILATYLSDTLPPSSSVERKRRCLDLGSGVGYLPLCLAAWGWDVIATDIEPVVSTVLTPNAAEGLDVIRREMARRGVLASVGTITPLELDWINYVAADTTPPSDLPDPLRGDYLDLIITTDTLYAPSLTQPLWSTLTHFSNLSRSRHPKGKAPELLLALENRDPGMIAQALDVGRAMGWILKRVPDTRVQKGVEKAGWGWGRAEWEGVEVWKGRLEKLDVKARA</sequence>
<keyword evidence="2" id="KW-1185">Reference proteome</keyword>
<evidence type="ECO:0000313" key="1">
    <source>
        <dbReference type="EMBL" id="KAI9635363.1"/>
    </source>
</evidence>